<name>A0AA85J5D5_TRIRE</name>
<reference evidence="2" key="1">
    <citation type="submission" date="2022-06" db="EMBL/GenBank/DDBJ databases">
        <authorList>
            <person name="Berger JAMES D."/>
            <person name="Berger JAMES D."/>
        </authorList>
    </citation>
    <scope>NUCLEOTIDE SEQUENCE [LARGE SCALE GENOMIC DNA]</scope>
</reference>
<feature type="compositionally biased region" description="Low complexity" evidence="1">
    <location>
        <begin position="20"/>
        <end position="35"/>
    </location>
</feature>
<sequence length="74" mass="7826">MAQVPPPRNQDTEKGSTKPAAATTNDTGTQTVNTNQSSKPTVTNTTSAAKVVKTPAPPVRGPELNLRPDPLREF</sequence>
<feature type="region of interest" description="Disordered" evidence="1">
    <location>
        <begin position="1"/>
        <end position="74"/>
    </location>
</feature>
<feature type="compositionally biased region" description="Polar residues" evidence="1">
    <location>
        <begin position="36"/>
        <end position="48"/>
    </location>
</feature>
<keyword evidence="2" id="KW-1185">Reference proteome</keyword>
<protein>
    <submittedName>
        <fullName evidence="3">Uncharacterized protein</fullName>
    </submittedName>
</protein>
<dbReference type="AlphaFoldDB" id="A0AA85J5D5"/>
<evidence type="ECO:0000313" key="2">
    <source>
        <dbReference type="Proteomes" id="UP000050795"/>
    </source>
</evidence>
<accession>A0AA85J5D5</accession>
<dbReference type="WBParaSite" id="TREG1_129870.1">
    <property type="protein sequence ID" value="TREG1_129870.1"/>
    <property type="gene ID" value="TREG1_129870"/>
</dbReference>
<dbReference type="Proteomes" id="UP000050795">
    <property type="component" value="Unassembled WGS sequence"/>
</dbReference>
<proteinExistence type="predicted"/>
<reference evidence="3" key="2">
    <citation type="submission" date="2023-11" db="UniProtKB">
        <authorList>
            <consortium name="WormBaseParasite"/>
        </authorList>
    </citation>
    <scope>IDENTIFICATION</scope>
</reference>
<organism evidence="2 3">
    <name type="scientific">Trichobilharzia regenti</name>
    <name type="common">Nasal bird schistosome</name>
    <dbReference type="NCBI Taxonomy" id="157069"/>
    <lineage>
        <taxon>Eukaryota</taxon>
        <taxon>Metazoa</taxon>
        <taxon>Spiralia</taxon>
        <taxon>Lophotrochozoa</taxon>
        <taxon>Platyhelminthes</taxon>
        <taxon>Trematoda</taxon>
        <taxon>Digenea</taxon>
        <taxon>Strigeidida</taxon>
        <taxon>Schistosomatoidea</taxon>
        <taxon>Schistosomatidae</taxon>
        <taxon>Trichobilharzia</taxon>
    </lineage>
</organism>
<evidence type="ECO:0000256" key="1">
    <source>
        <dbReference type="SAM" id="MobiDB-lite"/>
    </source>
</evidence>
<evidence type="ECO:0000313" key="3">
    <source>
        <dbReference type="WBParaSite" id="TREG1_129870.1"/>
    </source>
</evidence>